<sequence>MGTQQQFCLKWNNHHSNMLAVFESLLSSELLVDVTLACEGQTMKAHKIVLSACSPFFQSLFAENPCQHPIVILKDMHYSELRAIISFMYKGEVNVSQEHLATLLKTAETLKIKGLAEVSNQDRLIAESHSQAETPQNPGQGQQASPELPHHSRRKRGRPRKRSLSGSNRSDEEPLTNRLKETSSEIEDTMDDFDHHGPPTNAYGYSGPDSADPVGLSSIPQNSTEPHSGEEDFEPTRLMEQTLTTDNIPVYSNNTGSKSLRCSTTKPHSLPPGTSCLATETVQNDSQGQSPQDVDEDGMSFPVETRIEPYNFLKIVSNPEEALQALTSTSGNDDLKEFSISDKELFLMFRRGQNARQFAVNIAKALFTPHEMRLSNCRGAREKLQLNEEKLKFIRKTVLKYYDIAPYAEYDVWKLCCQSIDAHCRHERRLFRRQAFQQASEQTIS</sequence>
<dbReference type="InterPro" id="IPR018379">
    <property type="entry name" value="BEN_domain"/>
</dbReference>
<dbReference type="InterPro" id="IPR000210">
    <property type="entry name" value="BTB/POZ_dom"/>
</dbReference>
<reference evidence="6 7" key="1">
    <citation type="submission" date="2022-03" db="EMBL/GenBank/DDBJ databases">
        <title>A chromosomal length assembly of Cordylochernes scorpioides.</title>
        <authorList>
            <person name="Zeh D."/>
            <person name="Zeh J."/>
        </authorList>
    </citation>
    <scope>NUCLEOTIDE SEQUENCE [LARGE SCALE GENOMIC DNA]</scope>
    <source>
        <strain evidence="6">IN4F17</strain>
        <tissue evidence="6">Whole Body</tissue>
    </source>
</reference>
<dbReference type="Pfam" id="PF00651">
    <property type="entry name" value="BTB"/>
    <property type="match status" value="1"/>
</dbReference>
<dbReference type="Pfam" id="PF10523">
    <property type="entry name" value="BEN"/>
    <property type="match status" value="1"/>
</dbReference>
<evidence type="ECO:0000256" key="2">
    <source>
        <dbReference type="ARBA" id="ARBA00022843"/>
    </source>
</evidence>
<feature type="domain" description="BTB" evidence="5">
    <location>
        <begin position="32"/>
        <end position="97"/>
    </location>
</feature>
<keyword evidence="2" id="KW-0832">Ubl conjugation</keyword>
<evidence type="ECO:0000313" key="6">
    <source>
        <dbReference type="EMBL" id="UYV85132.1"/>
    </source>
</evidence>
<keyword evidence="1" id="KW-1017">Isopeptide bond</keyword>
<proteinExistence type="predicted"/>
<dbReference type="PROSITE" id="PS50097">
    <property type="entry name" value="BTB"/>
    <property type="match status" value="1"/>
</dbReference>
<keyword evidence="3" id="KW-0539">Nucleus</keyword>
<dbReference type="InterPro" id="IPR051095">
    <property type="entry name" value="Dros_DevTransReg"/>
</dbReference>
<keyword evidence="7" id="KW-1185">Reference proteome</keyword>
<gene>
    <name evidence="6" type="ORF">LAZ67_X004679</name>
</gene>
<organism evidence="6 7">
    <name type="scientific">Cordylochernes scorpioides</name>
    <dbReference type="NCBI Taxonomy" id="51811"/>
    <lineage>
        <taxon>Eukaryota</taxon>
        <taxon>Metazoa</taxon>
        <taxon>Ecdysozoa</taxon>
        <taxon>Arthropoda</taxon>
        <taxon>Chelicerata</taxon>
        <taxon>Arachnida</taxon>
        <taxon>Pseudoscorpiones</taxon>
        <taxon>Cheliferoidea</taxon>
        <taxon>Chernetidae</taxon>
        <taxon>Cordylochernes</taxon>
    </lineage>
</organism>
<protein>
    <recommendedName>
        <fullName evidence="5">BTB domain-containing protein</fullName>
    </recommendedName>
</protein>
<evidence type="ECO:0000313" key="7">
    <source>
        <dbReference type="Proteomes" id="UP001235939"/>
    </source>
</evidence>
<dbReference type="CDD" id="cd18315">
    <property type="entry name" value="BTB_POZ_BAB-like"/>
    <property type="match status" value="1"/>
</dbReference>
<dbReference type="EMBL" id="CP092886">
    <property type="protein sequence ID" value="UYV85132.1"/>
    <property type="molecule type" value="Genomic_DNA"/>
</dbReference>
<evidence type="ECO:0000256" key="3">
    <source>
        <dbReference type="ARBA" id="ARBA00023242"/>
    </source>
</evidence>
<dbReference type="InterPro" id="IPR011333">
    <property type="entry name" value="SKP1/BTB/POZ_sf"/>
</dbReference>
<dbReference type="Gene3D" id="3.30.710.10">
    <property type="entry name" value="Potassium Channel Kv1.1, Chain A"/>
    <property type="match status" value="1"/>
</dbReference>
<dbReference type="PANTHER" id="PTHR23110:SF109">
    <property type="entry name" value="FI07618P-RELATED"/>
    <property type="match status" value="1"/>
</dbReference>
<dbReference type="Proteomes" id="UP001235939">
    <property type="component" value="Chromosome X"/>
</dbReference>
<feature type="compositionally biased region" description="Polar residues" evidence="4">
    <location>
        <begin position="129"/>
        <end position="145"/>
    </location>
</feature>
<feature type="compositionally biased region" description="Basic residues" evidence="4">
    <location>
        <begin position="151"/>
        <end position="163"/>
    </location>
</feature>
<evidence type="ECO:0000256" key="1">
    <source>
        <dbReference type="ARBA" id="ARBA00022499"/>
    </source>
</evidence>
<dbReference type="PANTHER" id="PTHR23110">
    <property type="entry name" value="BTB DOMAIN TRANSCRIPTION FACTOR"/>
    <property type="match status" value="1"/>
</dbReference>
<name>A0ABY6LXR9_9ARAC</name>
<feature type="region of interest" description="Disordered" evidence="4">
    <location>
        <begin position="129"/>
        <end position="233"/>
    </location>
</feature>
<feature type="compositionally biased region" description="Polar residues" evidence="4">
    <location>
        <begin position="276"/>
        <end position="292"/>
    </location>
</feature>
<dbReference type="SMART" id="SM00225">
    <property type="entry name" value="BTB"/>
    <property type="match status" value="1"/>
</dbReference>
<dbReference type="SUPFAM" id="SSF54695">
    <property type="entry name" value="POZ domain"/>
    <property type="match status" value="1"/>
</dbReference>
<accession>A0ABY6LXR9</accession>
<feature type="region of interest" description="Disordered" evidence="4">
    <location>
        <begin position="258"/>
        <end position="296"/>
    </location>
</feature>
<evidence type="ECO:0000259" key="5">
    <source>
        <dbReference type="PROSITE" id="PS50097"/>
    </source>
</evidence>
<feature type="compositionally biased region" description="Polar residues" evidence="4">
    <location>
        <begin position="258"/>
        <end position="267"/>
    </location>
</feature>
<evidence type="ECO:0000256" key="4">
    <source>
        <dbReference type="SAM" id="MobiDB-lite"/>
    </source>
</evidence>